<keyword evidence="3" id="KW-0804">Transcription</keyword>
<keyword evidence="2" id="KW-0238">DNA-binding</keyword>
<dbReference type="InterPro" id="IPR009057">
    <property type="entry name" value="Homeodomain-like_sf"/>
</dbReference>
<dbReference type="SUPFAM" id="SSF46689">
    <property type="entry name" value="Homeodomain-like"/>
    <property type="match status" value="1"/>
</dbReference>
<dbReference type="Gene3D" id="1.10.10.60">
    <property type="entry name" value="Homeodomain-like"/>
    <property type="match status" value="1"/>
</dbReference>
<keyword evidence="6" id="KW-1185">Reference proteome</keyword>
<protein>
    <submittedName>
        <fullName evidence="5">Helix-turn-helix transcriptional regulator</fullName>
    </submittedName>
</protein>
<dbReference type="Pfam" id="PF12833">
    <property type="entry name" value="HTH_18"/>
    <property type="match status" value="1"/>
</dbReference>
<comment type="caution">
    <text evidence="5">The sequence shown here is derived from an EMBL/GenBank/DDBJ whole genome shotgun (WGS) entry which is preliminary data.</text>
</comment>
<keyword evidence="1" id="KW-0805">Transcription regulation</keyword>
<name>A0A927B5V2_9BACT</name>
<dbReference type="AlphaFoldDB" id="A0A927B5V2"/>
<evidence type="ECO:0000256" key="1">
    <source>
        <dbReference type="ARBA" id="ARBA00023015"/>
    </source>
</evidence>
<reference evidence="5" key="1">
    <citation type="submission" date="2020-09" db="EMBL/GenBank/DDBJ databases">
        <authorList>
            <person name="Kim M.K."/>
        </authorList>
    </citation>
    <scope>NUCLEOTIDE SEQUENCE</scope>
    <source>
        <strain evidence="5">BT704</strain>
    </source>
</reference>
<dbReference type="EMBL" id="JACXAA010000010">
    <property type="protein sequence ID" value="MBD2755893.1"/>
    <property type="molecule type" value="Genomic_DNA"/>
</dbReference>
<evidence type="ECO:0000313" key="6">
    <source>
        <dbReference type="Proteomes" id="UP000653797"/>
    </source>
</evidence>
<organism evidence="5 6">
    <name type="scientific">Spirosoma validum</name>
    <dbReference type="NCBI Taxonomy" id="2771355"/>
    <lineage>
        <taxon>Bacteria</taxon>
        <taxon>Pseudomonadati</taxon>
        <taxon>Bacteroidota</taxon>
        <taxon>Cytophagia</taxon>
        <taxon>Cytophagales</taxon>
        <taxon>Cytophagaceae</taxon>
        <taxon>Spirosoma</taxon>
    </lineage>
</organism>
<dbReference type="InterPro" id="IPR020449">
    <property type="entry name" value="Tscrpt_reg_AraC-type_HTH"/>
</dbReference>
<proteinExistence type="predicted"/>
<dbReference type="Proteomes" id="UP000653797">
    <property type="component" value="Unassembled WGS sequence"/>
</dbReference>
<dbReference type="InterPro" id="IPR053142">
    <property type="entry name" value="PchR_regulatory_protein"/>
</dbReference>
<dbReference type="PANTHER" id="PTHR47893">
    <property type="entry name" value="REGULATORY PROTEIN PCHR"/>
    <property type="match status" value="1"/>
</dbReference>
<sequence>MATTVVNSCELTDFVSLPHPHQLGPPASRTPTDTFTYFHHPKAGQFKFNSTFFPHMHVMDMRWNTADDIEIFDSTPSDNIHINFQLKGFMYSRFQGLTHDLDMRPNRHNLIHTPEIGHVNQLKGNQSMELFLISLDKDFFASLIGQNDHWSERLVTDLHNQRSFSAVTGTQIITPQMLYLIEDIRHCKVQGPMRNLLIQSRILELLALEIEQFSTAPVTDETLRPDEVEKLHQLKAYLEANFLSELSLAQLSRVCLLNEFKVKKGFKQLFGTTVFNHIRKLRMEHAGRLLRNCAVSIDDVADVLGYEYAQHFSIAFKKYTGVTPSQYQRNKVLNSALH</sequence>
<evidence type="ECO:0000256" key="3">
    <source>
        <dbReference type="ARBA" id="ARBA00023163"/>
    </source>
</evidence>
<dbReference type="PANTHER" id="PTHR47893:SF1">
    <property type="entry name" value="REGULATORY PROTEIN PCHR"/>
    <property type="match status" value="1"/>
</dbReference>
<dbReference type="GO" id="GO:0043565">
    <property type="term" value="F:sequence-specific DNA binding"/>
    <property type="evidence" value="ECO:0007669"/>
    <property type="project" value="InterPro"/>
</dbReference>
<dbReference type="RefSeq" id="WP_191041520.1">
    <property type="nucleotide sequence ID" value="NZ_JACXAA010000010.1"/>
</dbReference>
<feature type="domain" description="HTH araC/xylS-type" evidence="4">
    <location>
        <begin position="232"/>
        <end position="330"/>
    </location>
</feature>
<dbReference type="PRINTS" id="PR00032">
    <property type="entry name" value="HTHARAC"/>
</dbReference>
<evidence type="ECO:0000259" key="4">
    <source>
        <dbReference type="PROSITE" id="PS01124"/>
    </source>
</evidence>
<accession>A0A927B5V2</accession>
<evidence type="ECO:0000256" key="2">
    <source>
        <dbReference type="ARBA" id="ARBA00023125"/>
    </source>
</evidence>
<dbReference type="InterPro" id="IPR018060">
    <property type="entry name" value="HTH_AraC"/>
</dbReference>
<dbReference type="PROSITE" id="PS01124">
    <property type="entry name" value="HTH_ARAC_FAMILY_2"/>
    <property type="match status" value="1"/>
</dbReference>
<dbReference type="GO" id="GO:0003700">
    <property type="term" value="F:DNA-binding transcription factor activity"/>
    <property type="evidence" value="ECO:0007669"/>
    <property type="project" value="InterPro"/>
</dbReference>
<dbReference type="SMART" id="SM00342">
    <property type="entry name" value="HTH_ARAC"/>
    <property type="match status" value="1"/>
</dbReference>
<gene>
    <name evidence="5" type="ORF">IC230_23535</name>
</gene>
<evidence type="ECO:0000313" key="5">
    <source>
        <dbReference type="EMBL" id="MBD2755893.1"/>
    </source>
</evidence>